<proteinExistence type="predicted"/>
<accession>F4C8S8</accession>
<sequence length="77" mass="9284">MWQGLALRGRIWLIVAFYRTVIKIKTPPECREGYLWDCREFEASCQQQDAFKVSRFVIEKYLFQFLGCLPVFLFVHF</sequence>
<dbReference type="HOGENOM" id="CLU_2636216_0_0_10"/>
<dbReference type="KEGG" id="shg:Sph21_4608"/>
<dbReference type="AlphaFoldDB" id="F4C8S8"/>
<organism evidence="1">
    <name type="scientific">Sphingobacterium sp. (strain 21)</name>
    <dbReference type="NCBI Taxonomy" id="743722"/>
    <lineage>
        <taxon>Bacteria</taxon>
        <taxon>Pseudomonadati</taxon>
        <taxon>Bacteroidota</taxon>
        <taxon>Sphingobacteriia</taxon>
        <taxon>Sphingobacteriales</taxon>
        <taxon>Sphingobacteriaceae</taxon>
        <taxon>Sphingobacterium</taxon>
    </lineage>
</organism>
<evidence type="ECO:0000313" key="1">
    <source>
        <dbReference type="EMBL" id="ADZ81120.1"/>
    </source>
</evidence>
<reference evidence="1" key="1">
    <citation type="submission" date="2011-03" db="EMBL/GenBank/DDBJ databases">
        <title>Complete sequence of Sphingobacterium sp. 21.</title>
        <authorList>
            <consortium name="US DOE Joint Genome Institute"/>
            <person name="Lucas S."/>
            <person name="Copeland A."/>
            <person name="Lapidus A."/>
            <person name="Cheng J.-F."/>
            <person name="Goodwin L."/>
            <person name="Pitluck S."/>
            <person name="Davenport K."/>
            <person name="Detter J.C."/>
            <person name="Han C."/>
            <person name="Tapia R."/>
            <person name="Land M."/>
            <person name="Hauser L."/>
            <person name="Kyrpides N."/>
            <person name="Ivanova N."/>
            <person name="Ovchinnikova G."/>
            <person name="Pagani I."/>
            <person name="Siebers A.K."/>
            <person name="Allgaier M."/>
            <person name="Thelen M.P."/>
            <person name="Hugenholtz P."/>
            <person name="Woyke T."/>
        </authorList>
    </citation>
    <scope>NUCLEOTIDE SEQUENCE</scope>
    <source>
        <strain evidence="1">21</strain>
    </source>
</reference>
<gene>
    <name evidence="1" type="ordered locus">Sph21_4608</name>
</gene>
<dbReference type="STRING" id="743722.Sph21_4608"/>
<protein>
    <submittedName>
        <fullName evidence="1">Uncharacterized protein</fullName>
    </submittedName>
</protein>
<dbReference type="EMBL" id="CP002584">
    <property type="protein sequence ID" value="ADZ81120.1"/>
    <property type="molecule type" value="Genomic_DNA"/>
</dbReference>
<name>F4C8S8_SPHS2</name>